<dbReference type="Pfam" id="PF00903">
    <property type="entry name" value="Glyoxalase"/>
    <property type="match status" value="1"/>
</dbReference>
<accession>A0A7S3PWP6</accession>
<feature type="domain" description="VOC" evidence="1">
    <location>
        <begin position="284"/>
        <end position="436"/>
    </location>
</feature>
<dbReference type="SUPFAM" id="SSF54427">
    <property type="entry name" value="NTF2-like"/>
    <property type="match status" value="1"/>
</dbReference>
<dbReference type="AlphaFoldDB" id="A0A7S3PWP6"/>
<proteinExistence type="predicted"/>
<dbReference type="CDD" id="cd06587">
    <property type="entry name" value="VOC"/>
    <property type="match status" value="1"/>
</dbReference>
<evidence type="ECO:0000313" key="2">
    <source>
        <dbReference type="EMBL" id="CAE0457682.1"/>
    </source>
</evidence>
<dbReference type="InterPro" id="IPR037523">
    <property type="entry name" value="VOC_core"/>
</dbReference>
<dbReference type="EMBL" id="HBIO01003659">
    <property type="protein sequence ID" value="CAE0457682.1"/>
    <property type="molecule type" value="Transcribed_RNA"/>
</dbReference>
<dbReference type="InterPro" id="IPR029068">
    <property type="entry name" value="Glyas_Bleomycin-R_OHBP_Dase"/>
</dbReference>
<evidence type="ECO:0000259" key="1">
    <source>
        <dbReference type="PROSITE" id="PS51819"/>
    </source>
</evidence>
<dbReference type="PROSITE" id="PS51819">
    <property type="entry name" value="VOC"/>
    <property type="match status" value="1"/>
</dbReference>
<protein>
    <recommendedName>
        <fullName evidence="1">VOC domain-containing protein</fullName>
    </recommendedName>
</protein>
<sequence length="437" mass="48710">MAVVKSETTSSAVDPKIIKCWDDHINAHNAVDINAMAATYTDDCHIYYYNVATGENREFNGIEGKMAFAVEHLNSLQMKNGKPTTDMDIKPFFNGNTLFNQWNIKSDNYSYADGADTFIFGGPDMLITHHYQWYFGTQLVERFETPAKCLEAFQTFITLNDVTGVVNTFSDDCVVSFFNTSTNTRIEANGLDEVDKLYTAFLKLVGGRTITVAEGSVNNNLTHGDTAFYAYAVDDAGIKKANDVYTFSGSGENKIKKLWACYEGPDFDVDLQLAPKDLKDLTRRLLHFNINVTDLEKSKNFYKSLGFVEVPGFGGIDKSTDMSQIYFGKPEETDLEFVHMKIGADPKGVETRIDIVQWKGPAPHGVSKKDPTSLGIARFSLLTDEIFKAYDLLKDAGVTFVVPENNGPLQFGGKDSSIYLLPFYDPDGNMLQFLQGL</sequence>
<gene>
    <name evidence="2" type="ORF">CDEB00056_LOCUS2523</name>
</gene>
<reference evidence="2" key="1">
    <citation type="submission" date="2021-01" db="EMBL/GenBank/DDBJ databases">
        <authorList>
            <person name="Corre E."/>
            <person name="Pelletier E."/>
            <person name="Niang G."/>
            <person name="Scheremetjew M."/>
            <person name="Finn R."/>
            <person name="Kale V."/>
            <person name="Holt S."/>
            <person name="Cochrane G."/>
            <person name="Meng A."/>
            <person name="Brown T."/>
            <person name="Cohen L."/>
        </authorList>
    </citation>
    <scope>NUCLEOTIDE SEQUENCE</scope>
    <source>
        <strain evidence="2">MM31A-1</strain>
    </source>
</reference>
<dbReference type="SUPFAM" id="SSF54593">
    <property type="entry name" value="Glyoxalase/Bleomycin resistance protein/Dihydroxybiphenyl dioxygenase"/>
    <property type="match status" value="1"/>
</dbReference>
<dbReference type="InterPro" id="IPR032710">
    <property type="entry name" value="NTF2-like_dom_sf"/>
</dbReference>
<organism evidence="2">
    <name type="scientific">Chaetoceros debilis</name>
    <dbReference type="NCBI Taxonomy" id="122233"/>
    <lineage>
        <taxon>Eukaryota</taxon>
        <taxon>Sar</taxon>
        <taxon>Stramenopiles</taxon>
        <taxon>Ochrophyta</taxon>
        <taxon>Bacillariophyta</taxon>
        <taxon>Coscinodiscophyceae</taxon>
        <taxon>Chaetocerotophycidae</taxon>
        <taxon>Chaetocerotales</taxon>
        <taxon>Chaetocerotaceae</taxon>
        <taxon>Chaetoceros</taxon>
    </lineage>
</organism>
<dbReference type="Gene3D" id="3.10.180.10">
    <property type="entry name" value="2,3-Dihydroxybiphenyl 1,2-Dioxygenase, domain 1"/>
    <property type="match status" value="1"/>
</dbReference>
<dbReference type="InterPro" id="IPR004360">
    <property type="entry name" value="Glyas_Fos-R_dOase_dom"/>
</dbReference>
<name>A0A7S3PWP6_9STRA</name>